<dbReference type="InterPro" id="IPR003615">
    <property type="entry name" value="HNH_nuc"/>
</dbReference>
<dbReference type="Pfam" id="PF18145">
    <property type="entry name" value="SAVED"/>
    <property type="match status" value="1"/>
</dbReference>
<dbReference type="NCBIfam" id="NF033611">
    <property type="entry name" value="SAVED"/>
    <property type="match status" value="1"/>
</dbReference>
<proteinExistence type="predicted"/>
<keyword evidence="3" id="KW-1185">Reference proteome</keyword>
<accession>A0A5R9KZ93</accession>
<reference evidence="2 3" key="1">
    <citation type="submission" date="2019-05" db="EMBL/GenBank/DDBJ databases">
        <authorList>
            <person name="Qu J.-H."/>
        </authorList>
    </citation>
    <scope>NUCLEOTIDE SEQUENCE [LARGE SCALE GENOMIC DNA]</scope>
    <source>
        <strain evidence="2 3">T17</strain>
    </source>
</reference>
<gene>
    <name evidence="2" type="ORF">FEN17_18425</name>
</gene>
<evidence type="ECO:0000313" key="2">
    <source>
        <dbReference type="EMBL" id="TLV01407.1"/>
    </source>
</evidence>
<protein>
    <submittedName>
        <fullName evidence="2">SAVED domain-containing protein</fullName>
    </submittedName>
</protein>
<sequence length="398" mass="45375">MAELTTIELDNYTVDRRPSIKEADRVKLWVRSGGRCAYCNKYLLDLVYGVNVGEMAHIVGWTKKANSPRGEADTPLNERNLVENLILLCAEHHKIADSKEAIEVFTVDRLALLKKNHEARIFRLTNLKDDSESVVIRLLGNIRGATVELSQQRAMVDLLDCDNKFAHFLDSFDKQGVEIDLTTLPEPEENWHNYWAMGKLIIDNAFHIIIEGVKKGRIRHLSVFAFSRIPLLVYLGYKLDDKIPTLLFQKHRGNTESWVWPEDGDDIEFEAIQTQNSSSSNVSLVLNISGTIELSTVPDSDDQNIYVLRPKNVLPTRDTVRKRQSLENFTKTYHDFLSQIEVDHKSCLEIRLFLAVPLTVAVVCGRGIMRNVHPSLTIWDYNGQTYAPALTINSRETN</sequence>
<feature type="domain" description="SMODS-associated and fused to various effectors" evidence="1">
    <location>
        <begin position="211"/>
        <end position="392"/>
    </location>
</feature>
<dbReference type="EMBL" id="VCEJ01000004">
    <property type="protein sequence ID" value="TLV01407.1"/>
    <property type="molecule type" value="Genomic_DNA"/>
</dbReference>
<organism evidence="2 3">
    <name type="scientific">Dyadobacter luticola</name>
    <dbReference type="NCBI Taxonomy" id="1979387"/>
    <lineage>
        <taxon>Bacteria</taxon>
        <taxon>Pseudomonadati</taxon>
        <taxon>Bacteroidota</taxon>
        <taxon>Cytophagia</taxon>
        <taxon>Cytophagales</taxon>
        <taxon>Spirosomataceae</taxon>
        <taxon>Dyadobacter</taxon>
    </lineage>
</organism>
<evidence type="ECO:0000259" key="1">
    <source>
        <dbReference type="Pfam" id="PF18145"/>
    </source>
</evidence>
<dbReference type="AlphaFoldDB" id="A0A5R9KZ93"/>
<dbReference type="OrthoDB" id="8450256at2"/>
<dbReference type="InterPro" id="IPR040836">
    <property type="entry name" value="SAVED"/>
</dbReference>
<dbReference type="CDD" id="cd00085">
    <property type="entry name" value="HNHc"/>
    <property type="match status" value="1"/>
</dbReference>
<name>A0A5R9KZ93_9BACT</name>
<dbReference type="RefSeq" id="WP_138366778.1">
    <property type="nucleotide sequence ID" value="NZ_VCEJ01000004.1"/>
</dbReference>
<dbReference type="Proteomes" id="UP000306402">
    <property type="component" value="Unassembled WGS sequence"/>
</dbReference>
<comment type="caution">
    <text evidence="2">The sequence shown here is derived from an EMBL/GenBank/DDBJ whole genome shotgun (WGS) entry which is preliminary data.</text>
</comment>
<evidence type="ECO:0000313" key="3">
    <source>
        <dbReference type="Proteomes" id="UP000306402"/>
    </source>
</evidence>